<evidence type="ECO:0000256" key="7">
    <source>
        <dbReference type="ARBA" id="ARBA00023002"/>
    </source>
</evidence>
<dbReference type="PANTHER" id="PTHR24287:SF18">
    <property type="entry name" value="CYTOCHROME P450 MONOOXYGENASE APDE-RELATED"/>
    <property type="match status" value="1"/>
</dbReference>
<evidence type="ECO:0000259" key="11">
    <source>
        <dbReference type="SMART" id="SM00829"/>
    </source>
</evidence>
<gene>
    <name evidence="12" type="ORF">FEQUK3_LOCUS6757</name>
</gene>
<evidence type="ECO:0000256" key="6">
    <source>
        <dbReference type="ARBA" id="ARBA00022989"/>
    </source>
</evidence>
<dbReference type="EMBL" id="CAJSTJ010000140">
    <property type="protein sequence ID" value="CAG7561045.1"/>
    <property type="molecule type" value="Genomic_DNA"/>
</dbReference>
<dbReference type="Proteomes" id="UP000693738">
    <property type="component" value="Unassembled WGS sequence"/>
</dbReference>
<dbReference type="GO" id="GO:0004497">
    <property type="term" value="F:monooxygenase activity"/>
    <property type="evidence" value="ECO:0007669"/>
    <property type="project" value="UniProtKB-KW"/>
</dbReference>
<keyword evidence="8" id="KW-0408">Iron</keyword>
<evidence type="ECO:0000256" key="9">
    <source>
        <dbReference type="ARBA" id="ARBA00023033"/>
    </source>
</evidence>
<dbReference type="PANTHER" id="PTHR24287">
    <property type="entry name" value="P450, PUTATIVE (EUROFUNG)-RELATED"/>
    <property type="match status" value="1"/>
</dbReference>
<dbReference type="Pfam" id="PF00107">
    <property type="entry name" value="ADH_zinc_N"/>
    <property type="match status" value="1"/>
</dbReference>
<dbReference type="InterPro" id="IPR047146">
    <property type="entry name" value="Cyt_P450_E_CYP52_fungi"/>
</dbReference>
<keyword evidence="7" id="KW-0560">Oxidoreductase</keyword>
<keyword evidence="9" id="KW-0503">Monooxygenase</keyword>
<dbReference type="AlphaFoldDB" id="A0A8J2INP8"/>
<dbReference type="GO" id="GO:0020037">
    <property type="term" value="F:heme binding"/>
    <property type="evidence" value="ECO:0007669"/>
    <property type="project" value="InterPro"/>
</dbReference>
<evidence type="ECO:0000313" key="13">
    <source>
        <dbReference type="Proteomes" id="UP000693738"/>
    </source>
</evidence>
<sequence length="890" mass="99910">MAVQSTLSRSLPAAQTSLKVQGAGTVALQHDCPVEPPKEDEILVRIFCVGVNPHDWKSLDMSPSPGSTWGCDFAGEVVIAGSQTTKYKAGDRVAGACAGNRSDNPNNGGFAQFVSVPEMLLLHLPSWMSFEQGATLGVGLLTVGLSLYHTMKLPLPYSGQTTNQYILIYGGGTATGGLAIQAAKLSGLKPVTTCSPGKFEHVKSLGAVEAFDYHSPSCAAKIRAFTNDSLEYVLDCITESSSMNICYGAIGSRGGNYIGLDQFPIRGHTRRDVRPGWVLAWTALGKPVDWKKPYRREARPKDKAFAESWAPIAQRLLDSKDIVTHPAEVSDEGLAGVAKGAERVKMGTAGGKKLIYRIGCLDRMFIHCTFESSERRIDLLKWVFSGRISGRNGLTVDTDTPLTVSGVLWDHISYSIKTKKYKCGTLKTYSHWDPIWGIDFVLSLSRAFKEHRWLSWMEDTWAAQGTKTFKARFLGMRMVYSSEMENMKAMSTSQWEEFVLEPIRVDNGVAAPFTGKGVSTADGEFWHYSRGIIKPYFERQAFANVARLKPFTDKMLGLIPTDGETFDMQVLTRRWFLDTSTEFLFGETRDCLTHPEREDVMLAMVDIMRGARVRLTMSKFLFLHRDPKWYESIRLVHQFMDQYIDRAYDELAQLEKNGDKSKEKSERTDLLWDMVHKIPPEDRILLRDQITAVWVPSNETTSIHISNAIYQLARHPGAWEKLQKEVLELGDEELTFSKLRGMKYMNWVINETHRTIPNGIQMIRVAAQDTTLPRGGGPEGKQPIFCAKGDIVHCNRYLMHRDPDYWGPDAAEFRPERWDGLRPLWHFVPFGGGPRICPAHILVATETAYVLTRFCQEFKGLEARDERGYVPVMRVGPSSLNGVKVSVTPR</sequence>
<dbReference type="GO" id="GO:0005506">
    <property type="term" value="F:iron ion binding"/>
    <property type="evidence" value="ECO:0007669"/>
    <property type="project" value="InterPro"/>
</dbReference>
<comment type="cofactor">
    <cofactor evidence="1">
        <name>heme</name>
        <dbReference type="ChEBI" id="CHEBI:30413"/>
    </cofactor>
</comment>
<keyword evidence="10" id="KW-0472">Membrane</keyword>
<evidence type="ECO:0000256" key="8">
    <source>
        <dbReference type="ARBA" id="ARBA00023004"/>
    </source>
</evidence>
<dbReference type="InterPro" id="IPR017972">
    <property type="entry name" value="Cyt_P450_CS"/>
</dbReference>
<dbReference type="GO" id="GO:0016705">
    <property type="term" value="F:oxidoreductase activity, acting on paired donors, with incorporation or reduction of molecular oxygen"/>
    <property type="evidence" value="ECO:0007669"/>
    <property type="project" value="InterPro"/>
</dbReference>
<comment type="subcellular location">
    <subcellularLocation>
        <location evidence="2">Membrane</location>
        <topology evidence="2">Single-pass membrane protein</topology>
    </subcellularLocation>
</comment>
<comment type="similarity">
    <text evidence="3">Belongs to the cytochrome P450 family.</text>
</comment>
<feature type="domain" description="Enoyl reductase (ER)" evidence="11">
    <location>
        <begin position="22"/>
        <end position="355"/>
    </location>
</feature>
<evidence type="ECO:0000256" key="5">
    <source>
        <dbReference type="ARBA" id="ARBA00022723"/>
    </source>
</evidence>
<keyword evidence="4" id="KW-0812">Transmembrane</keyword>
<dbReference type="Pfam" id="PF08240">
    <property type="entry name" value="ADH_N"/>
    <property type="match status" value="1"/>
</dbReference>
<evidence type="ECO:0000256" key="2">
    <source>
        <dbReference type="ARBA" id="ARBA00004167"/>
    </source>
</evidence>
<dbReference type="CDD" id="cd08249">
    <property type="entry name" value="enoyl_reductase_like"/>
    <property type="match status" value="1"/>
</dbReference>
<reference evidence="12" key="1">
    <citation type="submission" date="2021-05" db="EMBL/GenBank/DDBJ databases">
        <authorList>
            <person name="Khan N."/>
        </authorList>
    </citation>
    <scope>NUCLEOTIDE SEQUENCE</scope>
</reference>
<accession>A0A8J2INP8</accession>
<dbReference type="InterPro" id="IPR047122">
    <property type="entry name" value="Trans-enoyl_RdTase-like"/>
</dbReference>
<keyword evidence="6" id="KW-1133">Transmembrane helix</keyword>
<dbReference type="InterPro" id="IPR013154">
    <property type="entry name" value="ADH-like_N"/>
</dbReference>
<dbReference type="InterPro" id="IPR020843">
    <property type="entry name" value="ER"/>
</dbReference>
<dbReference type="CDD" id="cd11063">
    <property type="entry name" value="CYP52"/>
    <property type="match status" value="1"/>
</dbReference>
<dbReference type="SMART" id="SM00829">
    <property type="entry name" value="PKS_ER"/>
    <property type="match status" value="1"/>
</dbReference>
<dbReference type="PROSITE" id="PS00086">
    <property type="entry name" value="CYTOCHROME_P450"/>
    <property type="match status" value="1"/>
</dbReference>
<evidence type="ECO:0000256" key="3">
    <source>
        <dbReference type="ARBA" id="ARBA00010617"/>
    </source>
</evidence>
<dbReference type="GO" id="GO:0016020">
    <property type="term" value="C:membrane"/>
    <property type="evidence" value="ECO:0007669"/>
    <property type="project" value="UniProtKB-SubCell"/>
</dbReference>
<evidence type="ECO:0000256" key="4">
    <source>
        <dbReference type="ARBA" id="ARBA00022692"/>
    </source>
</evidence>
<keyword evidence="5" id="KW-0479">Metal-binding</keyword>
<comment type="caution">
    <text evidence="12">The sequence shown here is derived from an EMBL/GenBank/DDBJ whole genome shotgun (WGS) entry which is preliminary data.</text>
</comment>
<dbReference type="Pfam" id="PF00067">
    <property type="entry name" value="p450"/>
    <property type="match status" value="1"/>
</dbReference>
<dbReference type="InterPro" id="IPR001128">
    <property type="entry name" value="Cyt_P450"/>
</dbReference>
<organism evidence="12 13">
    <name type="scientific">Fusarium equiseti</name>
    <name type="common">Fusarium scirpi</name>
    <dbReference type="NCBI Taxonomy" id="61235"/>
    <lineage>
        <taxon>Eukaryota</taxon>
        <taxon>Fungi</taxon>
        <taxon>Dikarya</taxon>
        <taxon>Ascomycota</taxon>
        <taxon>Pezizomycotina</taxon>
        <taxon>Sordariomycetes</taxon>
        <taxon>Hypocreomycetidae</taxon>
        <taxon>Hypocreales</taxon>
        <taxon>Nectriaceae</taxon>
        <taxon>Fusarium</taxon>
        <taxon>Fusarium incarnatum-equiseti species complex</taxon>
    </lineage>
</organism>
<protein>
    <recommendedName>
        <fullName evidence="11">Enoyl reductase (ER) domain-containing protein</fullName>
    </recommendedName>
</protein>
<dbReference type="GO" id="GO:0016651">
    <property type="term" value="F:oxidoreductase activity, acting on NAD(P)H"/>
    <property type="evidence" value="ECO:0007669"/>
    <property type="project" value="InterPro"/>
</dbReference>
<evidence type="ECO:0000256" key="10">
    <source>
        <dbReference type="ARBA" id="ARBA00023136"/>
    </source>
</evidence>
<dbReference type="InterPro" id="IPR013149">
    <property type="entry name" value="ADH-like_C"/>
</dbReference>
<name>A0A8J2INP8_FUSEQ</name>
<evidence type="ECO:0000313" key="12">
    <source>
        <dbReference type="EMBL" id="CAG7561045.1"/>
    </source>
</evidence>
<evidence type="ECO:0000256" key="1">
    <source>
        <dbReference type="ARBA" id="ARBA00001971"/>
    </source>
</evidence>
<proteinExistence type="inferred from homology"/>